<dbReference type="OrthoDB" id="683764at2759"/>
<dbReference type="InterPro" id="IPR000668">
    <property type="entry name" value="Peptidase_C1A_C"/>
</dbReference>
<dbReference type="EMBL" id="CM029047">
    <property type="protein sequence ID" value="KAG2585413.1"/>
    <property type="molecule type" value="Genomic_DNA"/>
</dbReference>
<evidence type="ECO:0000256" key="2">
    <source>
        <dbReference type="ARBA" id="ARBA00023157"/>
    </source>
</evidence>
<reference evidence="6" key="1">
    <citation type="submission" date="2020-05" db="EMBL/GenBank/DDBJ databases">
        <title>WGS assembly of Panicum virgatum.</title>
        <authorList>
            <person name="Lovell J.T."/>
            <person name="Jenkins J."/>
            <person name="Shu S."/>
            <person name="Juenger T.E."/>
            <person name="Schmutz J."/>
        </authorList>
    </citation>
    <scope>NUCLEOTIDE SEQUENCE</scope>
    <source>
        <strain evidence="6">AP13</strain>
    </source>
</reference>
<dbReference type="Gene3D" id="3.90.70.10">
    <property type="entry name" value="Cysteine proteinases"/>
    <property type="match status" value="1"/>
</dbReference>
<keyword evidence="7" id="KW-1185">Reference proteome</keyword>
<evidence type="ECO:0000313" key="7">
    <source>
        <dbReference type="Proteomes" id="UP000823388"/>
    </source>
</evidence>
<feature type="chain" id="PRO_5035854222" evidence="3">
    <location>
        <begin position="24"/>
        <end position="354"/>
    </location>
</feature>
<organism evidence="6 7">
    <name type="scientific">Panicum virgatum</name>
    <name type="common">Blackwell switchgrass</name>
    <dbReference type="NCBI Taxonomy" id="38727"/>
    <lineage>
        <taxon>Eukaryota</taxon>
        <taxon>Viridiplantae</taxon>
        <taxon>Streptophyta</taxon>
        <taxon>Embryophyta</taxon>
        <taxon>Tracheophyta</taxon>
        <taxon>Spermatophyta</taxon>
        <taxon>Magnoliopsida</taxon>
        <taxon>Liliopsida</taxon>
        <taxon>Poales</taxon>
        <taxon>Poaceae</taxon>
        <taxon>PACMAD clade</taxon>
        <taxon>Panicoideae</taxon>
        <taxon>Panicodae</taxon>
        <taxon>Paniceae</taxon>
        <taxon>Panicinae</taxon>
        <taxon>Panicum</taxon>
        <taxon>Panicum sect. Hiantes</taxon>
    </lineage>
</organism>
<dbReference type="InterPro" id="IPR013128">
    <property type="entry name" value="Peptidase_C1A"/>
</dbReference>
<keyword evidence="3" id="KW-0732">Signal</keyword>
<dbReference type="SUPFAM" id="SSF54001">
    <property type="entry name" value="Cysteine proteinases"/>
    <property type="match status" value="1"/>
</dbReference>
<dbReference type="CDD" id="cd02248">
    <property type="entry name" value="Peptidase_C1A"/>
    <property type="match status" value="1"/>
</dbReference>
<dbReference type="GO" id="GO:0006508">
    <property type="term" value="P:proteolysis"/>
    <property type="evidence" value="ECO:0007669"/>
    <property type="project" value="InterPro"/>
</dbReference>
<dbReference type="InterPro" id="IPR025660">
    <property type="entry name" value="Pept_his_AS"/>
</dbReference>
<keyword evidence="2" id="KW-1015">Disulfide bond</keyword>
<sequence length="354" mass="38589">MAKKLAGLGVALVLLAQLEPAAGGVKFGEEDLKSDESLWNLYERWGVRYNVARDPAEKLRRFAVFKDTVRRVHLRAAAGVSPGLNGFADITANEFTRDFSCRMTRRNLTAPPPVKRRADRTLSLPLSVDWRSKTCKSGQPCLGPVRSQGATCGSCWAFAATGALEIHQAIKGENNREPLQLSVQELIDCDPDSNGCDGGFAESAFVYVSRKGISSAAAYPYTAAADGICQASSTPRVDLLMRGYQTVPPNDELQLLRAVTNGPVVISIAVGDNNKEFQDYQGGLYHGEGKECGTDNDHEMLLVGYGVDYYIIKNSYGERWGDHGYMLLKRDFGKSPDGTCGILKEGGYYPEIGL</sequence>
<evidence type="ECO:0000256" key="3">
    <source>
        <dbReference type="SAM" id="SignalP"/>
    </source>
</evidence>
<protein>
    <submittedName>
        <fullName evidence="6">Uncharacterized protein</fullName>
    </submittedName>
</protein>
<dbReference type="InterPro" id="IPR038765">
    <property type="entry name" value="Papain-like_cys_pep_sf"/>
</dbReference>
<dbReference type="InterPro" id="IPR013201">
    <property type="entry name" value="Prot_inhib_I29"/>
</dbReference>
<gene>
    <name evidence="6" type="ORF">PVAP13_6KG388700</name>
</gene>
<dbReference type="InterPro" id="IPR039417">
    <property type="entry name" value="Peptidase_C1A_papain-like"/>
</dbReference>
<dbReference type="SMART" id="SM00645">
    <property type="entry name" value="Pept_C1"/>
    <property type="match status" value="1"/>
</dbReference>
<comment type="similarity">
    <text evidence="1">Belongs to the peptidase C1 family.</text>
</comment>
<dbReference type="PROSITE" id="PS00639">
    <property type="entry name" value="THIOL_PROTEASE_HIS"/>
    <property type="match status" value="1"/>
</dbReference>
<evidence type="ECO:0000259" key="5">
    <source>
        <dbReference type="SMART" id="SM00848"/>
    </source>
</evidence>
<name>A0A8T0RKZ1_PANVG</name>
<feature type="domain" description="Cathepsin propeptide inhibitor" evidence="5">
    <location>
        <begin position="42"/>
        <end position="95"/>
    </location>
</feature>
<evidence type="ECO:0000256" key="1">
    <source>
        <dbReference type="ARBA" id="ARBA00008455"/>
    </source>
</evidence>
<dbReference type="Proteomes" id="UP000823388">
    <property type="component" value="Chromosome 6K"/>
</dbReference>
<evidence type="ECO:0000259" key="4">
    <source>
        <dbReference type="SMART" id="SM00645"/>
    </source>
</evidence>
<comment type="caution">
    <text evidence="6">The sequence shown here is derived from an EMBL/GenBank/DDBJ whole genome shotgun (WGS) entry which is preliminary data.</text>
</comment>
<dbReference type="SMART" id="SM00848">
    <property type="entry name" value="Inhibitor_I29"/>
    <property type="match status" value="1"/>
</dbReference>
<proteinExistence type="inferred from homology"/>
<evidence type="ECO:0000313" key="6">
    <source>
        <dbReference type="EMBL" id="KAG2585413.1"/>
    </source>
</evidence>
<accession>A0A8T0RKZ1</accession>
<feature type="domain" description="Peptidase C1A papain C-terminal" evidence="4">
    <location>
        <begin position="124"/>
        <end position="351"/>
    </location>
</feature>
<dbReference type="AlphaFoldDB" id="A0A8T0RKZ1"/>
<feature type="signal peptide" evidence="3">
    <location>
        <begin position="1"/>
        <end position="23"/>
    </location>
</feature>
<dbReference type="PRINTS" id="PR00705">
    <property type="entry name" value="PAPAIN"/>
</dbReference>
<dbReference type="PANTHER" id="PTHR12411">
    <property type="entry name" value="CYSTEINE PROTEASE FAMILY C1-RELATED"/>
    <property type="match status" value="1"/>
</dbReference>
<dbReference type="GO" id="GO:0008234">
    <property type="term" value="F:cysteine-type peptidase activity"/>
    <property type="evidence" value="ECO:0007669"/>
    <property type="project" value="InterPro"/>
</dbReference>
<dbReference type="Pfam" id="PF00112">
    <property type="entry name" value="Peptidase_C1"/>
    <property type="match status" value="1"/>
</dbReference>